<evidence type="ECO:0000313" key="3">
    <source>
        <dbReference type="Proteomes" id="UP000377595"/>
    </source>
</evidence>
<dbReference type="AlphaFoldDB" id="A0A5M3XD77"/>
<feature type="transmembrane region" description="Helical" evidence="1">
    <location>
        <begin position="30"/>
        <end position="54"/>
    </location>
</feature>
<evidence type="ECO:0000256" key="1">
    <source>
        <dbReference type="SAM" id="Phobius"/>
    </source>
</evidence>
<protein>
    <submittedName>
        <fullName evidence="2">Uncharacterized protein</fullName>
    </submittedName>
</protein>
<organism evidence="2 3">
    <name type="scientific">Acrocarpospora pleiomorpha</name>
    <dbReference type="NCBI Taxonomy" id="90975"/>
    <lineage>
        <taxon>Bacteria</taxon>
        <taxon>Bacillati</taxon>
        <taxon>Actinomycetota</taxon>
        <taxon>Actinomycetes</taxon>
        <taxon>Streptosporangiales</taxon>
        <taxon>Streptosporangiaceae</taxon>
        <taxon>Acrocarpospora</taxon>
    </lineage>
</organism>
<reference evidence="2 3" key="1">
    <citation type="submission" date="2019-10" db="EMBL/GenBank/DDBJ databases">
        <title>Whole genome shotgun sequence of Acrocarpospora pleiomorpha NBRC 16267.</title>
        <authorList>
            <person name="Ichikawa N."/>
            <person name="Kimura A."/>
            <person name="Kitahashi Y."/>
            <person name="Komaki H."/>
            <person name="Oguchi A."/>
        </authorList>
    </citation>
    <scope>NUCLEOTIDE SEQUENCE [LARGE SCALE GENOMIC DNA]</scope>
    <source>
        <strain evidence="2 3">NBRC 16267</strain>
    </source>
</reference>
<dbReference type="RefSeq" id="WP_155343290.1">
    <property type="nucleotide sequence ID" value="NZ_BAAAHM010000017.1"/>
</dbReference>
<keyword evidence="1" id="KW-1133">Transmembrane helix</keyword>
<name>A0A5M3XD77_9ACTN</name>
<sequence>MLLYTAFLGGTALGLALVGRPLMRRGRADIAFAAAVVSAFYAFWFFRTVLLIMAGR</sequence>
<dbReference type="Proteomes" id="UP000377595">
    <property type="component" value="Unassembled WGS sequence"/>
</dbReference>
<keyword evidence="1" id="KW-0812">Transmembrane</keyword>
<proteinExistence type="predicted"/>
<comment type="caution">
    <text evidence="2">The sequence shown here is derived from an EMBL/GenBank/DDBJ whole genome shotgun (WGS) entry which is preliminary data.</text>
</comment>
<dbReference type="EMBL" id="BLAF01000006">
    <property type="protein sequence ID" value="GES18149.1"/>
    <property type="molecule type" value="Genomic_DNA"/>
</dbReference>
<accession>A0A5M3XD77</accession>
<gene>
    <name evidence="2" type="ORF">Aple_010440</name>
</gene>
<evidence type="ECO:0000313" key="2">
    <source>
        <dbReference type="EMBL" id="GES18149.1"/>
    </source>
</evidence>
<keyword evidence="3" id="KW-1185">Reference proteome</keyword>
<keyword evidence="1" id="KW-0472">Membrane</keyword>